<dbReference type="STRING" id="645990.SAMN00120144_2789"/>
<evidence type="ECO:0000313" key="3">
    <source>
        <dbReference type="Proteomes" id="UP000192266"/>
    </source>
</evidence>
<gene>
    <name evidence="2" type="ORF">SAMN00120144_2789</name>
</gene>
<dbReference type="Proteomes" id="UP000192266">
    <property type="component" value="Unassembled WGS sequence"/>
</dbReference>
<feature type="transmembrane region" description="Helical" evidence="1">
    <location>
        <begin position="173"/>
        <end position="191"/>
    </location>
</feature>
<dbReference type="AlphaFoldDB" id="A0A1W1W2I6"/>
<accession>A0A1W1W2I6</accession>
<protein>
    <submittedName>
        <fullName evidence="2">Uncharacterized protein</fullName>
    </submittedName>
</protein>
<organism evidence="2 3">
    <name type="scientific">Hymenobacter roseosalivarius DSM 11622</name>
    <dbReference type="NCBI Taxonomy" id="645990"/>
    <lineage>
        <taxon>Bacteria</taxon>
        <taxon>Pseudomonadati</taxon>
        <taxon>Bacteroidota</taxon>
        <taxon>Cytophagia</taxon>
        <taxon>Cytophagales</taxon>
        <taxon>Hymenobacteraceae</taxon>
        <taxon>Hymenobacter</taxon>
    </lineage>
</organism>
<feature type="transmembrane region" description="Helical" evidence="1">
    <location>
        <begin position="135"/>
        <end position="152"/>
    </location>
</feature>
<keyword evidence="1" id="KW-1133">Transmembrane helix</keyword>
<evidence type="ECO:0000256" key="1">
    <source>
        <dbReference type="SAM" id="Phobius"/>
    </source>
</evidence>
<keyword evidence="3" id="KW-1185">Reference proteome</keyword>
<keyword evidence="1" id="KW-0812">Transmembrane</keyword>
<reference evidence="2" key="1">
    <citation type="submission" date="2017-04" db="EMBL/GenBank/DDBJ databases">
        <authorList>
            <person name="Afonso C.L."/>
            <person name="Miller P.J."/>
            <person name="Scott M.A."/>
            <person name="Spackman E."/>
            <person name="Goraichik I."/>
            <person name="Dimitrov K.M."/>
            <person name="Suarez D.L."/>
            <person name="Swayne D.E."/>
        </authorList>
    </citation>
    <scope>NUCLEOTIDE SEQUENCE [LARGE SCALE GENOMIC DNA]</scope>
    <source>
        <strain evidence="2">DSM 11622</strain>
    </source>
</reference>
<dbReference type="EMBL" id="FWWW01000095">
    <property type="protein sequence ID" value="SMB99832.1"/>
    <property type="molecule type" value="Genomic_DNA"/>
</dbReference>
<dbReference type="RefSeq" id="WP_143435033.1">
    <property type="nucleotide sequence ID" value="NZ_FWWW01000095.1"/>
</dbReference>
<sequence length="236" mass="24686">MPAHLPPATPRDSFATVAAIGLVAYVSAAVAQHVVGHGGACVEVGGRVEVLTSVFAQCSCKNAVVDLAGPLANLLLGAVALGAARFIPRTAAATRLFLVLTAGFNLLYFAGQLLFDVATKTDDWAWPLRYYRVPEPLRYGLLAFGLAAYWLTMRMLSLQLAPFALPRARATTLVYSAWAAAGLIACATRAIPQALVLPLGQGLVPARADRWATRSCRAPGLLHTMGCGGGSSGRGV</sequence>
<feature type="transmembrane region" description="Helical" evidence="1">
    <location>
        <begin position="96"/>
        <end position="115"/>
    </location>
</feature>
<keyword evidence="1" id="KW-0472">Membrane</keyword>
<feature type="transmembrane region" description="Helical" evidence="1">
    <location>
        <begin position="67"/>
        <end position="84"/>
    </location>
</feature>
<name>A0A1W1W2I6_9BACT</name>
<proteinExistence type="predicted"/>
<evidence type="ECO:0000313" key="2">
    <source>
        <dbReference type="EMBL" id="SMB99832.1"/>
    </source>
</evidence>